<evidence type="ECO:0000256" key="4">
    <source>
        <dbReference type="ARBA" id="ARBA00022737"/>
    </source>
</evidence>
<dbReference type="InterPro" id="IPR015943">
    <property type="entry name" value="WD40/YVTN_repeat-like_dom_sf"/>
</dbReference>
<dbReference type="GO" id="GO:0016070">
    <property type="term" value="P:RNA metabolic process"/>
    <property type="evidence" value="ECO:0007669"/>
    <property type="project" value="UniProtKB-ARBA"/>
</dbReference>
<dbReference type="PANTHER" id="PTHR19861">
    <property type="entry name" value="WD40 REPEAT PROTEIN SWD2"/>
    <property type="match status" value="1"/>
</dbReference>
<dbReference type="Pfam" id="PF00400">
    <property type="entry name" value="WD40"/>
    <property type="match status" value="2"/>
</dbReference>
<dbReference type="GeneID" id="25263456"/>
<evidence type="ECO:0000256" key="3">
    <source>
        <dbReference type="ARBA" id="ARBA00022574"/>
    </source>
</evidence>
<dbReference type="InterPro" id="IPR001680">
    <property type="entry name" value="WD40_rpt"/>
</dbReference>
<evidence type="ECO:0000256" key="2">
    <source>
        <dbReference type="ARBA" id="ARBA00005616"/>
    </source>
</evidence>
<dbReference type="PROSITE" id="PS50294">
    <property type="entry name" value="WD_REPEATS_REGION"/>
    <property type="match status" value="1"/>
</dbReference>
<keyword evidence="9" id="KW-1185">Reference proteome</keyword>
<dbReference type="AlphaFoldDB" id="A0A066WRM1"/>
<accession>A0A066WRM1</accession>
<keyword evidence="4" id="KW-0677">Repeat</keyword>
<protein>
    <submittedName>
        <fullName evidence="8">WD40 repeat-like protein</fullName>
    </submittedName>
</protein>
<dbReference type="GO" id="GO:0003682">
    <property type="term" value="F:chromatin binding"/>
    <property type="evidence" value="ECO:0007669"/>
    <property type="project" value="TreeGrafter"/>
</dbReference>
<dbReference type="OMA" id="FMTFAST"/>
<feature type="repeat" description="WD" evidence="6">
    <location>
        <begin position="134"/>
        <end position="175"/>
    </location>
</feature>
<comment type="caution">
    <text evidence="8">The sequence shown here is derived from an EMBL/GenBank/DDBJ whole genome shotgun (WGS) entry which is preliminary data.</text>
</comment>
<evidence type="ECO:0000313" key="9">
    <source>
        <dbReference type="Proteomes" id="UP000027361"/>
    </source>
</evidence>
<evidence type="ECO:0000256" key="1">
    <source>
        <dbReference type="ARBA" id="ARBA00004123"/>
    </source>
</evidence>
<reference evidence="8 9" key="1">
    <citation type="submission" date="2014-05" db="EMBL/GenBank/DDBJ databases">
        <title>Draft genome sequence of a rare smut relative, Tilletiaria anomala UBC 951.</title>
        <authorList>
            <consortium name="DOE Joint Genome Institute"/>
            <person name="Toome M."/>
            <person name="Kuo A."/>
            <person name="Henrissat B."/>
            <person name="Lipzen A."/>
            <person name="Tritt A."/>
            <person name="Yoshinaga Y."/>
            <person name="Zane M."/>
            <person name="Barry K."/>
            <person name="Grigoriev I.V."/>
            <person name="Spatafora J.W."/>
            <person name="Aimea M.C."/>
        </authorList>
    </citation>
    <scope>NUCLEOTIDE SEQUENCE [LARGE SCALE GENOMIC DNA]</scope>
    <source>
        <strain evidence="8 9">UBC 951</strain>
    </source>
</reference>
<dbReference type="InterPro" id="IPR037867">
    <property type="entry name" value="Swd2/WDR82"/>
</dbReference>
<dbReference type="SUPFAM" id="SSF50978">
    <property type="entry name" value="WD40 repeat-like"/>
    <property type="match status" value="1"/>
</dbReference>
<dbReference type="InterPro" id="IPR036322">
    <property type="entry name" value="WD40_repeat_dom_sf"/>
</dbReference>
<evidence type="ECO:0000256" key="6">
    <source>
        <dbReference type="PROSITE-ProRule" id="PRU00221"/>
    </source>
</evidence>
<proteinExistence type="inferred from homology"/>
<dbReference type="InParanoid" id="A0A066WRM1"/>
<comment type="subcellular location">
    <subcellularLocation>
        <location evidence="1">Nucleus</location>
    </subcellularLocation>
</comment>
<dbReference type="STRING" id="1037660.A0A066WRM1"/>
<dbReference type="PANTHER" id="PTHR19861:SF0">
    <property type="entry name" value="WD REPEAT-CONTAINING PROTEIN 82"/>
    <property type="match status" value="1"/>
</dbReference>
<dbReference type="PROSITE" id="PS50082">
    <property type="entry name" value="WD_REPEATS_2"/>
    <property type="match status" value="1"/>
</dbReference>
<comment type="similarity">
    <text evidence="2">Belongs to the WD repeat SWD2 family.</text>
</comment>
<dbReference type="HOGENOM" id="CLU_044117_3_0_1"/>
<feature type="region of interest" description="Disordered" evidence="7">
    <location>
        <begin position="1"/>
        <end position="20"/>
    </location>
</feature>
<gene>
    <name evidence="8" type="ORF">K437DRAFT_253015</name>
</gene>
<evidence type="ECO:0000256" key="7">
    <source>
        <dbReference type="SAM" id="MobiDB-lite"/>
    </source>
</evidence>
<dbReference type="Proteomes" id="UP000027361">
    <property type="component" value="Unassembled WGS sequence"/>
</dbReference>
<dbReference type="RefSeq" id="XP_013246489.1">
    <property type="nucleotide sequence ID" value="XM_013391035.1"/>
</dbReference>
<dbReference type="GO" id="GO:0048188">
    <property type="term" value="C:Set1C/COMPASS complex"/>
    <property type="evidence" value="ECO:0007669"/>
    <property type="project" value="TreeGrafter"/>
</dbReference>
<dbReference type="FunCoup" id="A0A066WRM1">
    <property type="interactions" value="531"/>
</dbReference>
<dbReference type="SMART" id="SM00320">
    <property type="entry name" value="WD40"/>
    <property type="match status" value="3"/>
</dbReference>
<evidence type="ECO:0000256" key="5">
    <source>
        <dbReference type="ARBA" id="ARBA00023242"/>
    </source>
</evidence>
<organism evidence="8 9">
    <name type="scientific">Tilletiaria anomala (strain ATCC 24038 / CBS 436.72 / UBC 951)</name>
    <dbReference type="NCBI Taxonomy" id="1037660"/>
    <lineage>
        <taxon>Eukaryota</taxon>
        <taxon>Fungi</taxon>
        <taxon>Dikarya</taxon>
        <taxon>Basidiomycota</taxon>
        <taxon>Ustilaginomycotina</taxon>
        <taxon>Exobasidiomycetes</taxon>
        <taxon>Georgefischeriales</taxon>
        <taxon>Tilletiariaceae</taxon>
        <taxon>Tilletiaria</taxon>
    </lineage>
</organism>
<dbReference type="EMBL" id="JMSN01000001">
    <property type="protein sequence ID" value="KDN53649.1"/>
    <property type="molecule type" value="Genomic_DNA"/>
</dbReference>
<keyword evidence="5" id="KW-0539">Nucleus</keyword>
<dbReference type="Gene3D" id="2.130.10.10">
    <property type="entry name" value="YVTN repeat-like/Quinoprotein amine dehydrogenase"/>
    <property type="match status" value="1"/>
</dbReference>
<dbReference type="OrthoDB" id="27537at2759"/>
<name>A0A066WRM1_TILAU</name>
<sequence length="303" mass="33203">MSRNRTSGRGEPSSKPESITLTSEVVGKFRPFKSFRARDKTQAAVQRSTDSALLITNASFSDDGSTVVTSSQDDRLHLYDCAKGLLKQSVPVQKYGVGLVRNTHTRLRVLHTSTKTLNRAQHLDLCKQKYITFFQGHEGRVTSMEMAPDKDLFATAAENDTVRLWDLKAEGAVASVKVQGHPLVAWDPMGVVLVIAFPEVGSICLYDVKKLQNKPFQNIKVFPDKAGGATPRITSIQFCNHGEYMLVGTAGNVHYVYDSFGGKRLFRLIGHSSLSAELVGSSAELLGRELAWTPDAKFVLAGA</sequence>
<keyword evidence="3 6" id="KW-0853">WD repeat</keyword>
<evidence type="ECO:0000313" key="8">
    <source>
        <dbReference type="EMBL" id="KDN53649.1"/>
    </source>
</evidence>